<evidence type="ECO:0000313" key="2">
    <source>
        <dbReference type="EMBL" id="MFJ2825802.1"/>
    </source>
</evidence>
<dbReference type="InterPro" id="IPR036689">
    <property type="entry name" value="ESAT-6-like_sf"/>
</dbReference>
<accession>A0ABW8EUN5</accession>
<dbReference type="Gene3D" id="1.10.287.1060">
    <property type="entry name" value="ESAT-6-like"/>
    <property type="match status" value="1"/>
</dbReference>
<protein>
    <submittedName>
        <fullName evidence="2">WXG100 family type VII secretion target</fullName>
    </submittedName>
</protein>
<keyword evidence="3" id="KW-1185">Reference proteome</keyword>
<sequence>MPDEPNLKVTDEDLKRLADDLDAMRTHIDGQVRRMDAIVDRAEARWRSEAATAYRKLHREAGADAVRMREILGVLAEAVRMSRDGFTRQELDILRQFRTEVKRVDVDAEVRALSGEGPGGGGGSGGASASASASKINGI</sequence>
<feature type="region of interest" description="Disordered" evidence="1">
    <location>
        <begin position="112"/>
        <end position="139"/>
    </location>
</feature>
<dbReference type="SUPFAM" id="SSF140453">
    <property type="entry name" value="EsxAB dimer-like"/>
    <property type="match status" value="1"/>
</dbReference>
<comment type="caution">
    <text evidence="2">The sequence shown here is derived from an EMBL/GenBank/DDBJ whole genome shotgun (WGS) entry which is preliminary data.</text>
</comment>
<name>A0ABW8EUN5_STRT5</name>
<proteinExistence type="predicted"/>
<dbReference type="InterPro" id="IPR010310">
    <property type="entry name" value="T7SS_ESAT-6-like"/>
</dbReference>
<feature type="compositionally biased region" description="Low complexity" evidence="1">
    <location>
        <begin position="127"/>
        <end position="139"/>
    </location>
</feature>
<reference evidence="2 3" key="1">
    <citation type="submission" date="2024-10" db="EMBL/GenBank/DDBJ databases">
        <title>The Natural Products Discovery Center: Release of the First 8490 Sequenced Strains for Exploring Actinobacteria Biosynthetic Diversity.</title>
        <authorList>
            <person name="Kalkreuter E."/>
            <person name="Kautsar S.A."/>
            <person name="Yang D."/>
            <person name="Bader C.D."/>
            <person name="Teijaro C.N."/>
            <person name="Fluegel L."/>
            <person name="Davis C.M."/>
            <person name="Simpson J.R."/>
            <person name="Lauterbach L."/>
            <person name="Steele A.D."/>
            <person name="Gui C."/>
            <person name="Meng S."/>
            <person name="Li G."/>
            <person name="Viehrig K."/>
            <person name="Ye F."/>
            <person name="Su P."/>
            <person name="Kiefer A.F."/>
            <person name="Nichols A."/>
            <person name="Cepeda A.J."/>
            <person name="Yan W."/>
            <person name="Fan B."/>
            <person name="Jiang Y."/>
            <person name="Adhikari A."/>
            <person name="Zheng C.-J."/>
            <person name="Schuster L."/>
            <person name="Cowan T.M."/>
            <person name="Smanski M.J."/>
            <person name="Chevrette M.G."/>
            <person name="De Carvalho L.P.S."/>
            <person name="Shen B."/>
        </authorList>
    </citation>
    <scope>NUCLEOTIDE SEQUENCE [LARGE SCALE GENOMIC DNA]</scope>
    <source>
        <strain evidence="2 3">NPDC087220</strain>
    </source>
</reference>
<gene>
    <name evidence="2" type="ORF">ACIO7M_32510</name>
</gene>
<dbReference type="EMBL" id="JBIUYY010000022">
    <property type="protein sequence ID" value="MFJ2825802.1"/>
    <property type="molecule type" value="Genomic_DNA"/>
</dbReference>
<dbReference type="Pfam" id="PF06013">
    <property type="entry name" value="WXG100"/>
    <property type="match status" value="1"/>
</dbReference>
<evidence type="ECO:0000313" key="3">
    <source>
        <dbReference type="Proteomes" id="UP001617351"/>
    </source>
</evidence>
<organism evidence="2 3">
    <name type="scientific">Streptomyces toxytricini</name>
    <name type="common">Actinomyces toxytricini</name>
    <dbReference type="NCBI Taxonomy" id="67369"/>
    <lineage>
        <taxon>Bacteria</taxon>
        <taxon>Bacillati</taxon>
        <taxon>Actinomycetota</taxon>
        <taxon>Actinomycetes</taxon>
        <taxon>Kitasatosporales</taxon>
        <taxon>Streptomycetaceae</taxon>
        <taxon>Streptomyces</taxon>
    </lineage>
</organism>
<evidence type="ECO:0000256" key="1">
    <source>
        <dbReference type="SAM" id="MobiDB-lite"/>
    </source>
</evidence>
<feature type="compositionally biased region" description="Gly residues" evidence="1">
    <location>
        <begin position="116"/>
        <end position="126"/>
    </location>
</feature>
<dbReference type="RefSeq" id="WP_402387566.1">
    <property type="nucleotide sequence ID" value="NZ_JBIUYY010000022.1"/>
</dbReference>
<dbReference type="Proteomes" id="UP001617351">
    <property type="component" value="Unassembled WGS sequence"/>
</dbReference>